<dbReference type="InterPro" id="IPR050612">
    <property type="entry name" value="Prok_Mopterin_Oxidored"/>
</dbReference>
<comment type="similarity">
    <text evidence="1">Belongs to the prokaryotic molybdopterin-containing oxidoreductase family.</text>
</comment>
<dbReference type="Proteomes" id="UP000253940">
    <property type="component" value="Chromosome"/>
</dbReference>
<gene>
    <name evidence="6" type="ORF">HYN46_09815</name>
</gene>
<dbReference type="InterPro" id="IPR006963">
    <property type="entry name" value="Mopterin_OxRdtase_4Fe-4S_dom"/>
</dbReference>
<dbReference type="GO" id="GO:0046872">
    <property type="term" value="F:metal ion binding"/>
    <property type="evidence" value="ECO:0007669"/>
    <property type="project" value="UniProtKB-KW"/>
</dbReference>
<protein>
    <submittedName>
        <fullName evidence="6">Molybdopterin oxidoreductase family protein</fullName>
    </submittedName>
</protein>
<name>A0A345P752_9GAMM</name>
<dbReference type="InterPro" id="IPR006657">
    <property type="entry name" value="MoPterin_dinucl-bd_dom"/>
</dbReference>
<keyword evidence="3" id="KW-0408">Iron</keyword>
<organism evidence="6 7">
    <name type="scientific">Aquirhabdus parva</name>
    <dbReference type="NCBI Taxonomy" id="2283318"/>
    <lineage>
        <taxon>Bacteria</taxon>
        <taxon>Pseudomonadati</taxon>
        <taxon>Pseudomonadota</taxon>
        <taxon>Gammaproteobacteria</taxon>
        <taxon>Moraxellales</taxon>
        <taxon>Moraxellaceae</taxon>
        <taxon>Aquirhabdus</taxon>
    </lineage>
</organism>
<dbReference type="PROSITE" id="PS51669">
    <property type="entry name" value="4FE4S_MOW_BIS_MGD"/>
    <property type="match status" value="1"/>
</dbReference>
<keyword evidence="4" id="KW-0411">Iron-sulfur</keyword>
<dbReference type="PANTHER" id="PTHR43742:SF2">
    <property type="entry name" value="ASSIMILATORY NITRATE REDUCTASE CATALYTIC SUBUNIT"/>
    <property type="match status" value="1"/>
</dbReference>
<reference evidence="6 7" key="1">
    <citation type="submission" date="2018-07" db="EMBL/GenBank/DDBJ databases">
        <title>Genome sequencing of Moraxellaceae gen. HYN0046.</title>
        <authorList>
            <person name="Kim M."/>
            <person name="Yi H."/>
        </authorList>
    </citation>
    <scope>NUCLEOTIDE SEQUENCE [LARGE SCALE GENOMIC DNA]</scope>
    <source>
        <strain evidence="6 7">HYN0046</strain>
    </source>
</reference>
<dbReference type="SUPFAM" id="SSF50692">
    <property type="entry name" value="ADC-like"/>
    <property type="match status" value="1"/>
</dbReference>
<keyword evidence="2" id="KW-0479">Metal-binding</keyword>
<dbReference type="InterPro" id="IPR006656">
    <property type="entry name" value="Mopterin_OxRdtase"/>
</dbReference>
<evidence type="ECO:0000259" key="5">
    <source>
        <dbReference type="PROSITE" id="PS51669"/>
    </source>
</evidence>
<dbReference type="SMART" id="SM00926">
    <property type="entry name" value="Molybdop_Fe4S4"/>
    <property type="match status" value="1"/>
</dbReference>
<dbReference type="InterPro" id="IPR009010">
    <property type="entry name" value="Asp_de-COase-like_dom_sf"/>
</dbReference>
<accession>A0A345P752</accession>
<dbReference type="GO" id="GO:0016491">
    <property type="term" value="F:oxidoreductase activity"/>
    <property type="evidence" value="ECO:0007669"/>
    <property type="project" value="InterPro"/>
</dbReference>
<dbReference type="Gene3D" id="2.40.40.20">
    <property type="match status" value="1"/>
</dbReference>
<proteinExistence type="inferred from homology"/>
<dbReference type="GO" id="GO:0051536">
    <property type="term" value="F:iron-sulfur cluster binding"/>
    <property type="evidence" value="ECO:0007669"/>
    <property type="project" value="UniProtKB-KW"/>
</dbReference>
<evidence type="ECO:0000313" key="7">
    <source>
        <dbReference type="Proteomes" id="UP000253940"/>
    </source>
</evidence>
<dbReference type="SUPFAM" id="SSF53706">
    <property type="entry name" value="Formate dehydrogenase/DMSO reductase, domains 1-3"/>
    <property type="match status" value="1"/>
</dbReference>
<evidence type="ECO:0000256" key="2">
    <source>
        <dbReference type="ARBA" id="ARBA00022723"/>
    </source>
</evidence>
<dbReference type="PANTHER" id="PTHR43742">
    <property type="entry name" value="TRIMETHYLAMINE-N-OXIDE REDUCTASE"/>
    <property type="match status" value="1"/>
</dbReference>
<dbReference type="EMBL" id="CP031222">
    <property type="protein sequence ID" value="AXI03111.1"/>
    <property type="molecule type" value="Genomic_DNA"/>
</dbReference>
<feature type="domain" description="4Fe-4S Mo/W bis-MGD-type" evidence="5">
    <location>
        <begin position="7"/>
        <end position="63"/>
    </location>
</feature>
<evidence type="ECO:0000313" key="6">
    <source>
        <dbReference type="EMBL" id="AXI03111.1"/>
    </source>
</evidence>
<dbReference type="GO" id="GO:0043546">
    <property type="term" value="F:molybdopterin cofactor binding"/>
    <property type="evidence" value="ECO:0007669"/>
    <property type="project" value="InterPro"/>
</dbReference>
<dbReference type="KEGG" id="mbah:HYN46_09815"/>
<evidence type="ECO:0000256" key="4">
    <source>
        <dbReference type="ARBA" id="ARBA00023014"/>
    </source>
</evidence>
<sequence length="730" mass="80115">MTVLKAPEQHFRTCHLCEAMCGVVITHQDGEILSIKGDKDDSFSRGHICPKAVALKDLHEDPDRLRHPVKRVGDDFVKISWEEAYETIEHNLKKIRKTYGGESIAAYLGNPTVHTPALLLVPSFIHALGAKKTFSATSADQLPTMLANLQMFNHQLLFPVPDLDRTDFFLIVGGNPAASNGSLMSAGDPMGRIKAIRERGGRVVLIDPRQTETAEKVDEHLFIRPGTDFFFLAAMIQVLFAEKLVRLRDLSIPNDDLDVLQAALAEFTPEAVSALTGIAADQIRELTRAFAQAERAACYGRIGACVQEFGGLTTWLLHVVNVLTGNLDREGGMMFATPPMDMLKFGSKGEYGRRRSRVRQLPSFGGELPSSALAEEILTEGKGKIRALFTHAGNPVLSTANGRQLDTALASLDFMVSIDIYINETTRHAHIILPPTSALERSHMEVGLAALTVRNVAKWSPALFAAPAGSQHDWQILLALTQRLKDSSGAKRFVRDRVFQVIDRLGLDAGIDLILRTGPYGSHSPLLRPKSTLLQKIKTVLSPDKQGLSLNTLRLNPHGVDLGALKANILSARKQAINIIPDLYLKDIDRARIKLSETPTDQMQIIGRRHVRSNNSWMHNSHRLIKGKGRCTAMLHPDDAVRLQISEGQHVRVSSRVGSIELPAEITQQVMAGVVSVPHGWGHDRKGVRLDTARKVSGVSLNDITDDQFIDAITGMSVLNGMAVVVEAVS</sequence>
<keyword evidence="7" id="KW-1185">Reference proteome</keyword>
<dbReference type="Gene3D" id="3.40.228.10">
    <property type="entry name" value="Dimethylsulfoxide Reductase, domain 2"/>
    <property type="match status" value="1"/>
</dbReference>
<dbReference type="Gene3D" id="2.20.25.90">
    <property type="entry name" value="ADC-like domains"/>
    <property type="match status" value="1"/>
</dbReference>
<dbReference type="AlphaFoldDB" id="A0A345P752"/>
<evidence type="ECO:0000256" key="3">
    <source>
        <dbReference type="ARBA" id="ARBA00023004"/>
    </source>
</evidence>
<dbReference type="Gene3D" id="3.40.50.740">
    <property type="match status" value="1"/>
</dbReference>
<dbReference type="Pfam" id="PF00384">
    <property type="entry name" value="Molybdopterin"/>
    <property type="match status" value="1"/>
</dbReference>
<dbReference type="OrthoDB" id="9815647at2"/>
<dbReference type="Pfam" id="PF01568">
    <property type="entry name" value="Molydop_binding"/>
    <property type="match status" value="1"/>
</dbReference>
<dbReference type="Pfam" id="PF04879">
    <property type="entry name" value="Molybdop_Fe4S4"/>
    <property type="match status" value="1"/>
</dbReference>
<dbReference type="RefSeq" id="WP_114899221.1">
    <property type="nucleotide sequence ID" value="NZ_CP031222.1"/>
</dbReference>
<evidence type="ECO:0000256" key="1">
    <source>
        <dbReference type="ARBA" id="ARBA00010312"/>
    </source>
</evidence>